<dbReference type="EMBL" id="JAHBFV010000016">
    <property type="protein sequence ID" value="MBZ6015972.1"/>
    <property type="molecule type" value="Genomic_DNA"/>
</dbReference>
<gene>
    <name evidence="7" type="ORF">KII88_05440</name>
    <name evidence="6" type="ORF">KIJ07_05660</name>
</gene>
<evidence type="ECO:0000313" key="7">
    <source>
        <dbReference type="EMBL" id="MBZ6015972.1"/>
    </source>
</evidence>
<dbReference type="GO" id="GO:0016887">
    <property type="term" value="F:ATP hydrolysis activity"/>
    <property type="evidence" value="ECO:0007669"/>
    <property type="project" value="InterPro"/>
</dbReference>
<dbReference type="InterPro" id="IPR017871">
    <property type="entry name" value="ABC_transporter-like_CS"/>
</dbReference>
<dbReference type="Pfam" id="PF00005">
    <property type="entry name" value="ABC_tran"/>
    <property type="match status" value="1"/>
</dbReference>
<dbReference type="Proteomes" id="UP000705994">
    <property type="component" value="Unassembled WGS sequence"/>
</dbReference>
<proteinExistence type="inferred from homology"/>
<evidence type="ECO:0000256" key="3">
    <source>
        <dbReference type="ARBA" id="ARBA00022741"/>
    </source>
</evidence>
<evidence type="ECO:0000313" key="9">
    <source>
        <dbReference type="Proteomes" id="UP000727071"/>
    </source>
</evidence>
<evidence type="ECO:0000259" key="5">
    <source>
        <dbReference type="PROSITE" id="PS50893"/>
    </source>
</evidence>
<dbReference type="SUPFAM" id="SSF52540">
    <property type="entry name" value="P-loop containing nucleoside triphosphate hydrolases"/>
    <property type="match status" value="1"/>
</dbReference>
<comment type="similarity">
    <text evidence="1">Belongs to the ABC transporter superfamily.</text>
</comment>
<organism evidence="7 9">
    <name type="scientific">Leuconostoc gelidum subsp. gelidum</name>
    <dbReference type="NCBI Taxonomy" id="1607839"/>
    <lineage>
        <taxon>Bacteria</taxon>
        <taxon>Bacillati</taxon>
        <taxon>Bacillota</taxon>
        <taxon>Bacilli</taxon>
        <taxon>Lactobacillales</taxon>
        <taxon>Lactobacillaceae</taxon>
        <taxon>Leuconostoc</taxon>
        <taxon>Leuconostoc gelidum group</taxon>
    </lineage>
</organism>
<dbReference type="RefSeq" id="WP_224145058.1">
    <property type="nucleotide sequence ID" value="NZ_JAHBFO010000012.1"/>
</dbReference>
<comment type="caution">
    <text evidence="7">The sequence shown here is derived from an EMBL/GenBank/DDBJ whole genome shotgun (WGS) entry which is preliminary data.</text>
</comment>
<keyword evidence="8" id="KW-1185">Reference proteome</keyword>
<keyword evidence="2" id="KW-0813">Transport</keyword>
<dbReference type="Gene3D" id="3.40.50.300">
    <property type="entry name" value="P-loop containing nucleotide triphosphate hydrolases"/>
    <property type="match status" value="1"/>
</dbReference>
<dbReference type="PANTHER" id="PTHR42711:SF5">
    <property type="entry name" value="ABC TRANSPORTER ATP-BINDING PROTEIN NATA"/>
    <property type="match status" value="1"/>
</dbReference>
<evidence type="ECO:0000256" key="1">
    <source>
        <dbReference type="ARBA" id="ARBA00005417"/>
    </source>
</evidence>
<keyword evidence="3" id="KW-0547">Nucleotide-binding</keyword>
<dbReference type="Proteomes" id="UP000727071">
    <property type="component" value="Unassembled WGS sequence"/>
</dbReference>
<accession>A0AB35FZA0</accession>
<dbReference type="InterPro" id="IPR050763">
    <property type="entry name" value="ABC_transporter_ATP-binding"/>
</dbReference>
<keyword evidence="4 7" id="KW-0067">ATP-binding</keyword>
<dbReference type="InterPro" id="IPR003593">
    <property type="entry name" value="AAA+_ATPase"/>
</dbReference>
<feature type="domain" description="ABC transporter" evidence="5">
    <location>
        <begin position="5"/>
        <end position="235"/>
    </location>
</feature>
<dbReference type="InterPro" id="IPR027417">
    <property type="entry name" value="P-loop_NTPase"/>
</dbReference>
<sequence length="253" mass="27999">MSNILTVDSIVKQYGDFTAVKSISFKLQQGKSLAILGPNGAGKSTTLKMIYATTTPTSGRVTIQNIDVSANPREAKRHIGVVMQDDLLDTSLNVIENMVAHAILFDMSWKSAQKKAESLLQFVGLSNYKKKEIHELSGGMRRRLVLARALVNDPELIILDEPTTGLDIQSRHVFWNRLETLQKQGVSILITSHYGDEIERLANDVLIIDHGQIIAQGVTSELPSTYGYQDIESAYLGLTGYVEEHDEIEQTVG</sequence>
<dbReference type="PANTHER" id="PTHR42711">
    <property type="entry name" value="ABC TRANSPORTER ATP-BINDING PROTEIN"/>
    <property type="match status" value="1"/>
</dbReference>
<evidence type="ECO:0000313" key="8">
    <source>
        <dbReference type="Proteomes" id="UP000705994"/>
    </source>
</evidence>
<evidence type="ECO:0000256" key="4">
    <source>
        <dbReference type="ARBA" id="ARBA00022840"/>
    </source>
</evidence>
<dbReference type="GO" id="GO:0005524">
    <property type="term" value="F:ATP binding"/>
    <property type="evidence" value="ECO:0007669"/>
    <property type="project" value="UniProtKB-KW"/>
</dbReference>
<evidence type="ECO:0000313" key="6">
    <source>
        <dbReference type="EMBL" id="MBZ5999906.1"/>
    </source>
</evidence>
<dbReference type="PROSITE" id="PS50893">
    <property type="entry name" value="ABC_TRANSPORTER_2"/>
    <property type="match status" value="1"/>
</dbReference>
<dbReference type="PROSITE" id="PS00211">
    <property type="entry name" value="ABC_TRANSPORTER_1"/>
    <property type="match status" value="1"/>
</dbReference>
<reference evidence="7 8" key="1">
    <citation type="submission" date="2021-05" db="EMBL/GenBank/DDBJ databases">
        <title>Pangenome of Leuconostoc gelidum warrants species status for Leuconostoc gelidum subsp. gasicomitatum.</title>
        <authorList>
            <person name="Johansson P."/>
            <person name="Sade E."/>
            <person name="Hultman J."/>
            <person name="Auvinen P."/>
            <person name="Bjorkroth J."/>
        </authorList>
    </citation>
    <scope>NUCLEOTIDE SEQUENCE</scope>
    <source>
        <strain evidence="6 8">AMKR21</strain>
        <strain evidence="7">C220d</strain>
    </source>
</reference>
<dbReference type="SMART" id="SM00382">
    <property type="entry name" value="AAA"/>
    <property type="match status" value="1"/>
</dbReference>
<dbReference type="EMBL" id="JAHBFX010000007">
    <property type="protein sequence ID" value="MBZ5999906.1"/>
    <property type="molecule type" value="Genomic_DNA"/>
</dbReference>
<dbReference type="InterPro" id="IPR003439">
    <property type="entry name" value="ABC_transporter-like_ATP-bd"/>
</dbReference>
<dbReference type="AlphaFoldDB" id="A0AB35FZA0"/>
<protein>
    <submittedName>
        <fullName evidence="7">ABC transporter ATP-binding protein</fullName>
    </submittedName>
</protein>
<evidence type="ECO:0000256" key="2">
    <source>
        <dbReference type="ARBA" id="ARBA00022448"/>
    </source>
</evidence>
<name>A0AB35FZA0_LEUGE</name>